<dbReference type="PROSITE" id="PS00194">
    <property type="entry name" value="THIOREDOXIN_1"/>
    <property type="match status" value="1"/>
</dbReference>
<evidence type="ECO:0000256" key="7">
    <source>
        <dbReference type="PIRNR" id="PIRNR000077"/>
    </source>
</evidence>
<keyword evidence="12" id="KW-1185">Reference proteome</keyword>
<feature type="site" description="Deprotonates C-terminal active site Cys" evidence="8">
    <location>
        <position position="28"/>
    </location>
</feature>
<feature type="domain" description="Thioredoxin" evidence="10">
    <location>
        <begin position="1"/>
        <end position="109"/>
    </location>
</feature>
<comment type="caution">
    <text evidence="11">The sequence shown here is derived from an EMBL/GenBank/DDBJ whole genome shotgun (WGS) entry which is preliminary data.</text>
</comment>
<dbReference type="GO" id="GO:0045454">
    <property type="term" value="P:cell redox homeostasis"/>
    <property type="evidence" value="ECO:0007669"/>
    <property type="project" value="TreeGrafter"/>
</dbReference>
<evidence type="ECO:0000313" key="11">
    <source>
        <dbReference type="EMBL" id="KIH75658.1"/>
    </source>
</evidence>
<dbReference type="InterPro" id="IPR005746">
    <property type="entry name" value="Thioredoxin"/>
</dbReference>
<dbReference type="GO" id="GO:0005829">
    <property type="term" value="C:cytosol"/>
    <property type="evidence" value="ECO:0007669"/>
    <property type="project" value="TreeGrafter"/>
</dbReference>
<gene>
    <name evidence="11" type="ORF">GFER_15100</name>
</gene>
<evidence type="ECO:0000256" key="1">
    <source>
        <dbReference type="ARBA" id="ARBA00008987"/>
    </source>
</evidence>
<feature type="active site" description="Nucleophile" evidence="8">
    <location>
        <position position="37"/>
    </location>
</feature>
<evidence type="ECO:0000256" key="4">
    <source>
        <dbReference type="ARBA" id="ARBA00023157"/>
    </source>
</evidence>
<dbReference type="NCBIfam" id="TIGR01068">
    <property type="entry name" value="thioredoxin"/>
    <property type="match status" value="1"/>
</dbReference>
<evidence type="ECO:0000256" key="3">
    <source>
        <dbReference type="ARBA" id="ARBA00022982"/>
    </source>
</evidence>
<keyword evidence="2" id="KW-0813">Transport</keyword>
<dbReference type="InterPro" id="IPR017937">
    <property type="entry name" value="Thioredoxin_CS"/>
</dbReference>
<dbReference type="Proteomes" id="UP000035068">
    <property type="component" value="Unassembled WGS sequence"/>
</dbReference>
<dbReference type="PANTHER" id="PTHR45663">
    <property type="entry name" value="GEO12009P1"/>
    <property type="match status" value="1"/>
</dbReference>
<dbReference type="Gene3D" id="3.40.30.10">
    <property type="entry name" value="Glutaredoxin"/>
    <property type="match status" value="1"/>
</dbReference>
<evidence type="ECO:0000256" key="8">
    <source>
        <dbReference type="PIRSR" id="PIRSR000077-1"/>
    </source>
</evidence>
<protein>
    <recommendedName>
        <fullName evidence="6 7">Thioredoxin</fullName>
    </recommendedName>
</protein>
<reference evidence="11 12" key="1">
    <citation type="submission" date="2014-12" db="EMBL/GenBank/DDBJ databases">
        <title>Genomes of Geoalkalibacter ferrihydriticus and Geoalkalibacter subterraneus, two haloalkaliphilic metal-reducing members of the Geobacteraceae.</title>
        <authorList>
            <person name="Badalamenti J.P."/>
            <person name="Torres C.I."/>
            <person name="Krajmalnik-Brown R."/>
            <person name="Bond D.R."/>
        </authorList>
    </citation>
    <scope>NUCLEOTIDE SEQUENCE [LARGE SCALE GENOMIC DNA]</scope>
    <source>
        <strain evidence="11 12">DSM 17813</strain>
    </source>
</reference>
<dbReference type="NCBIfam" id="NF006898">
    <property type="entry name" value="PRK09381.1"/>
    <property type="match status" value="1"/>
</dbReference>
<dbReference type="InterPro" id="IPR013766">
    <property type="entry name" value="Thioredoxin_domain"/>
</dbReference>
<feature type="disulfide bond" description="Redox-active" evidence="9">
    <location>
        <begin position="34"/>
        <end position="37"/>
    </location>
</feature>
<evidence type="ECO:0000256" key="6">
    <source>
        <dbReference type="NCBIfam" id="TIGR01068"/>
    </source>
</evidence>
<dbReference type="PRINTS" id="PR00421">
    <property type="entry name" value="THIOREDOXIN"/>
</dbReference>
<keyword evidence="3" id="KW-0249">Electron transport</keyword>
<feature type="site" description="Contributes to redox potential value" evidence="8">
    <location>
        <position position="36"/>
    </location>
</feature>
<dbReference type="PIRSF" id="PIRSF000077">
    <property type="entry name" value="Thioredoxin"/>
    <property type="match status" value="1"/>
</dbReference>
<dbReference type="SUPFAM" id="SSF52833">
    <property type="entry name" value="Thioredoxin-like"/>
    <property type="match status" value="1"/>
</dbReference>
<feature type="site" description="Contributes to redox potential value" evidence="8">
    <location>
        <position position="35"/>
    </location>
</feature>
<dbReference type="EMBL" id="JWJD01000008">
    <property type="protein sequence ID" value="KIH75658.1"/>
    <property type="molecule type" value="Genomic_DNA"/>
</dbReference>
<name>A0A0C2EAS3_9BACT</name>
<dbReference type="CDD" id="cd02947">
    <property type="entry name" value="TRX_family"/>
    <property type="match status" value="1"/>
</dbReference>
<dbReference type="PANTHER" id="PTHR45663:SF11">
    <property type="entry name" value="GEO12009P1"/>
    <property type="match status" value="1"/>
</dbReference>
<feature type="active site" description="Nucleophile" evidence="8">
    <location>
        <position position="34"/>
    </location>
</feature>
<evidence type="ECO:0000256" key="9">
    <source>
        <dbReference type="PIRSR" id="PIRSR000077-4"/>
    </source>
</evidence>
<keyword evidence="4 9" id="KW-1015">Disulfide bond</keyword>
<keyword evidence="5 9" id="KW-0676">Redox-active center</keyword>
<dbReference type="GO" id="GO:0015035">
    <property type="term" value="F:protein-disulfide reductase activity"/>
    <property type="evidence" value="ECO:0007669"/>
    <property type="project" value="UniProtKB-UniRule"/>
</dbReference>
<accession>A0A0C2EAS3</accession>
<dbReference type="Pfam" id="PF00085">
    <property type="entry name" value="Thioredoxin"/>
    <property type="match status" value="1"/>
</dbReference>
<dbReference type="AlphaFoldDB" id="A0A0C2EAS3"/>
<dbReference type="RefSeq" id="WP_040100771.1">
    <property type="nucleotide sequence ID" value="NZ_JWJD01000008.1"/>
</dbReference>
<comment type="similarity">
    <text evidence="1 7">Belongs to the thioredoxin family.</text>
</comment>
<evidence type="ECO:0000256" key="5">
    <source>
        <dbReference type="ARBA" id="ARBA00023284"/>
    </source>
</evidence>
<evidence type="ECO:0000313" key="12">
    <source>
        <dbReference type="Proteomes" id="UP000035068"/>
    </source>
</evidence>
<proteinExistence type="inferred from homology"/>
<sequence>MASDKVVQVTDDNFESEVLKSSTPVLVDFWASWCAPCKAISPVVDGLADEYEGKVKIAKLNVDENPATPGQYGVRGIPTLILFKDGQVLDQVVGAVPKNQLEGLIKKAL</sequence>
<dbReference type="PROSITE" id="PS51352">
    <property type="entry name" value="THIOREDOXIN_2"/>
    <property type="match status" value="1"/>
</dbReference>
<evidence type="ECO:0000259" key="10">
    <source>
        <dbReference type="PROSITE" id="PS51352"/>
    </source>
</evidence>
<organism evidence="11 12">
    <name type="scientific">Geoalkalibacter ferrihydriticus DSM 17813</name>
    <dbReference type="NCBI Taxonomy" id="1121915"/>
    <lineage>
        <taxon>Bacteria</taxon>
        <taxon>Pseudomonadati</taxon>
        <taxon>Thermodesulfobacteriota</taxon>
        <taxon>Desulfuromonadia</taxon>
        <taxon>Desulfuromonadales</taxon>
        <taxon>Geoalkalibacteraceae</taxon>
        <taxon>Geoalkalibacter</taxon>
    </lineage>
</organism>
<dbReference type="FunFam" id="3.40.30.10:FF:000001">
    <property type="entry name" value="Thioredoxin"/>
    <property type="match status" value="1"/>
</dbReference>
<dbReference type="InterPro" id="IPR036249">
    <property type="entry name" value="Thioredoxin-like_sf"/>
</dbReference>
<evidence type="ECO:0000256" key="2">
    <source>
        <dbReference type="ARBA" id="ARBA00022448"/>
    </source>
</evidence>